<comment type="caution">
    <text evidence="2">The sequence shown here is derived from an EMBL/GenBank/DDBJ whole genome shotgun (WGS) entry which is preliminary data.</text>
</comment>
<feature type="compositionally biased region" description="Basic and acidic residues" evidence="1">
    <location>
        <begin position="265"/>
        <end position="274"/>
    </location>
</feature>
<dbReference type="EMBL" id="LDAU01000202">
    <property type="protein sequence ID" value="KRW99931.1"/>
    <property type="molecule type" value="Genomic_DNA"/>
</dbReference>
<feature type="compositionally biased region" description="Basic and acidic residues" evidence="1">
    <location>
        <begin position="169"/>
        <end position="197"/>
    </location>
</feature>
<sequence>MYMISTKQNNEFGIDGYDFPKKYFDPKKQVEDKKYEEYRKKNQWPKSNIRALKIKSHLEEIQESKKGIPAPNKYKQNAEWVSEKDKQKGKNLPKNTKKNTFIEQIINEQKLRSIPGVGKYNIRKTEEQVKKEIEAIKQKQKLQSQDRVQYLDTVMWYAEQVPGPGMYHPKKEVVKLKENNLKPEDWRKKHTAQDKETKKRSKSSAPGPGQYKNLPVLYNTFDKIANQGKPKTTTKYMGTEVRWKDPTKTKSVSSKPVPGPNFYDMRQKWPDAHTKEKKQKPTNYMDKISRGISRSIYY</sequence>
<reference evidence="2 3" key="1">
    <citation type="journal article" date="2015" name="Sci. Rep.">
        <title>Genome of the facultative scuticociliatosis pathogen Pseudocohnilembus persalinus provides insight into its virulence through horizontal gene transfer.</title>
        <authorList>
            <person name="Xiong J."/>
            <person name="Wang G."/>
            <person name="Cheng J."/>
            <person name="Tian M."/>
            <person name="Pan X."/>
            <person name="Warren A."/>
            <person name="Jiang C."/>
            <person name="Yuan D."/>
            <person name="Miao W."/>
        </authorList>
    </citation>
    <scope>NUCLEOTIDE SEQUENCE [LARGE SCALE GENOMIC DNA]</scope>
    <source>
        <strain evidence="2">36N120E</strain>
    </source>
</reference>
<dbReference type="AlphaFoldDB" id="A0A0V0QCS0"/>
<gene>
    <name evidence="2" type="ORF">PPERSA_12607</name>
</gene>
<keyword evidence="3" id="KW-1185">Reference proteome</keyword>
<accession>A0A0V0QCS0</accession>
<dbReference type="Proteomes" id="UP000054937">
    <property type="component" value="Unassembled WGS sequence"/>
</dbReference>
<dbReference type="OMA" id="PLIVQWQ"/>
<feature type="region of interest" description="Disordered" evidence="1">
    <location>
        <begin position="167"/>
        <end position="286"/>
    </location>
</feature>
<evidence type="ECO:0000256" key="1">
    <source>
        <dbReference type="SAM" id="MobiDB-lite"/>
    </source>
</evidence>
<name>A0A0V0QCS0_PSEPJ</name>
<proteinExistence type="predicted"/>
<protein>
    <submittedName>
        <fullName evidence="2">Uncharacterized protein</fullName>
    </submittedName>
</protein>
<feature type="region of interest" description="Disordered" evidence="1">
    <location>
        <begin position="63"/>
        <end position="98"/>
    </location>
</feature>
<evidence type="ECO:0000313" key="3">
    <source>
        <dbReference type="Proteomes" id="UP000054937"/>
    </source>
</evidence>
<dbReference type="OrthoDB" id="406368at2759"/>
<evidence type="ECO:0000313" key="2">
    <source>
        <dbReference type="EMBL" id="KRW99931.1"/>
    </source>
</evidence>
<dbReference type="InParanoid" id="A0A0V0QCS0"/>
<organism evidence="2 3">
    <name type="scientific">Pseudocohnilembus persalinus</name>
    <name type="common">Ciliate</name>
    <dbReference type="NCBI Taxonomy" id="266149"/>
    <lineage>
        <taxon>Eukaryota</taxon>
        <taxon>Sar</taxon>
        <taxon>Alveolata</taxon>
        <taxon>Ciliophora</taxon>
        <taxon>Intramacronucleata</taxon>
        <taxon>Oligohymenophorea</taxon>
        <taxon>Scuticociliatia</taxon>
        <taxon>Philasterida</taxon>
        <taxon>Pseudocohnilembidae</taxon>
        <taxon>Pseudocohnilembus</taxon>
    </lineage>
</organism>